<sequence length="43" mass="4866">MVFGLAWKFPAGTIMSSFVYLVGGKFVENSFLYEVGFQKIRIS</sequence>
<dbReference type="AlphaFoldDB" id="A0A0E2D3A7"/>
<name>A0A0E2D3A7_LEPIR</name>
<dbReference type="EMBL" id="AHNR02000057">
    <property type="protein sequence ID" value="EKR54055.1"/>
    <property type="molecule type" value="Genomic_DNA"/>
</dbReference>
<evidence type="ECO:0000313" key="2">
    <source>
        <dbReference type="Proteomes" id="UP000001340"/>
    </source>
</evidence>
<gene>
    <name evidence="1" type="ORF">LEP1GSC105_4513</name>
</gene>
<proteinExistence type="predicted"/>
<protein>
    <submittedName>
        <fullName evidence="1">Uncharacterized protein</fullName>
    </submittedName>
</protein>
<dbReference type="Proteomes" id="UP000001340">
    <property type="component" value="Unassembled WGS sequence"/>
</dbReference>
<comment type="caution">
    <text evidence="1">The sequence shown here is derived from an EMBL/GenBank/DDBJ whole genome shotgun (WGS) entry which is preliminary data.</text>
</comment>
<evidence type="ECO:0000313" key="1">
    <source>
        <dbReference type="EMBL" id="EKR54055.1"/>
    </source>
</evidence>
<accession>A0A0E2D3A7</accession>
<reference evidence="1 2" key="1">
    <citation type="submission" date="2012-10" db="EMBL/GenBank/DDBJ databases">
        <authorList>
            <person name="Harkins D.M."/>
            <person name="Durkin A.S."/>
            <person name="Brinkac L.M."/>
            <person name="Haft D.H."/>
            <person name="Selengut J.D."/>
            <person name="Sanka R."/>
            <person name="DePew J."/>
            <person name="Purushe J."/>
            <person name="Chanthongthip A."/>
            <person name="Lattana O."/>
            <person name="Phetsouvanh R."/>
            <person name="Newton P.N."/>
            <person name="Vinetz J.M."/>
            <person name="Sutton G.G."/>
            <person name="Nierman W.C."/>
            <person name="Fouts D.E."/>
        </authorList>
    </citation>
    <scope>NUCLEOTIDE SEQUENCE [LARGE SCALE GENOMIC DNA]</scope>
    <source>
        <strain evidence="1 2">UI 12758</strain>
    </source>
</reference>
<organism evidence="1 2">
    <name type="scientific">Leptospira interrogans str. UI 12758</name>
    <dbReference type="NCBI Taxonomy" id="1049938"/>
    <lineage>
        <taxon>Bacteria</taxon>
        <taxon>Pseudomonadati</taxon>
        <taxon>Spirochaetota</taxon>
        <taxon>Spirochaetia</taxon>
        <taxon>Leptospirales</taxon>
        <taxon>Leptospiraceae</taxon>
        <taxon>Leptospira</taxon>
    </lineage>
</organism>